<dbReference type="GO" id="GO:0005524">
    <property type="term" value="F:ATP binding"/>
    <property type="evidence" value="ECO:0007669"/>
    <property type="project" value="UniProtKB-KW"/>
</dbReference>
<keyword evidence="7" id="KW-0560">Oxidoreductase</keyword>
<evidence type="ECO:0000256" key="1">
    <source>
        <dbReference type="ARBA" id="ARBA00004275"/>
    </source>
</evidence>
<proteinExistence type="inferred from homology"/>
<dbReference type="GO" id="GO:0008218">
    <property type="term" value="P:bioluminescence"/>
    <property type="evidence" value="ECO:0007669"/>
    <property type="project" value="UniProtKB-KW"/>
</dbReference>
<evidence type="ECO:0000256" key="3">
    <source>
        <dbReference type="ARBA" id="ARBA00012532"/>
    </source>
</evidence>
<evidence type="ECO:0000256" key="9">
    <source>
        <dbReference type="ARBA" id="ARBA00023140"/>
    </source>
</evidence>
<keyword evidence="6" id="KW-0067">ATP-binding</keyword>
<dbReference type="STRING" id="520822.A0A195B814"/>
<dbReference type="AlphaFoldDB" id="A0A195B814"/>
<comment type="subcellular location">
    <subcellularLocation>
        <location evidence="1">Peroxisome</location>
    </subcellularLocation>
</comment>
<dbReference type="SUPFAM" id="SSF56801">
    <property type="entry name" value="Acetyl-CoA synthetase-like"/>
    <property type="match status" value="1"/>
</dbReference>
<dbReference type="GO" id="GO:0004467">
    <property type="term" value="F:long-chain fatty acid-CoA ligase activity"/>
    <property type="evidence" value="ECO:0007669"/>
    <property type="project" value="TreeGrafter"/>
</dbReference>
<evidence type="ECO:0000256" key="7">
    <source>
        <dbReference type="ARBA" id="ARBA00023002"/>
    </source>
</evidence>
<reference evidence="15 16" key="1">
    <citation type="submission" date="2015-09" db="EMBL/GenBank/DDBJ databases">
        <title>Atta colombica WGS genome.</title>
        <authorList>
            <person name="Nygaard S."/>
            <person name="Hu H."/>
            <person name="Boomsma J."/>
            <person name="Zhang G."/>
        </authorList>
    </citation>
    <scope>NUCLEOTIDE SEQUENCE [LARGE SCALE GENOMIC DNA]</scope>
    <source>
        <strain evidence="15">Treedump-2</strain>
        <tissue evidence="15">Whole body</tissue>
    </source>
</reference>
<protein>
    <recommendedName>
        <fullName evidence="4">Luciferin 4-monooxygenase</fullName>
        <ecNumber evidence="3">1.13.12.7</ecNumber>
    </recommendedName>
</protein>
<evidence type="ECO:0000256" key="11">
    <source>
        <dbReference type="ARBA" id="ARBA00023262"/>
    </source>
</evidence>
<dbReference type="GO" id="GO:0046949">
    <property type="term" value="P:fatty-acyl-CoA biosynthetic process"/>
    <property type="evidence" value="ECO:0007669"/>
    <property type="project" value="TreeGrafter"/>
</dbReference>
<keyword evidence="11" id="KW-0599">Photoprotein</keyword>
<evidence type="ECO:0000256" key="12">
    <source>
        <dbReference type="ARBA" id="ARBA00048497"/>
    </source>
</evidence>
<dbReference type="InterPro" id="IPR045851">
    <property type="entry name" value="AMP-bd_C_sf"/>
</dbReference>
<evidence type="ECO:0000256" key="5">
    <source>
        <dbReference type="ARBA" id="ARBA00022741"/>
    </source>
</evidence>
<evidence type="ECO:0000313" key="16">
    <source>
        <dbReference type="Proteomes" id="UP000078540"/>
    </source>
</evidence>
<dbReference type="PANTHER" id="PTHR24096">
    <property type="entry name" value="LONG-CHAIN-FATTY-ACID--COA LIGASE"/>
    <property type="match status" value="1"/>
</dbReference>
<dbReference type="Pfam" id="PF13193">
    <property type="entry name" value="AMP-binding_C"/>
    <property type="match status" value="1"/>
</dbReference>
<organism evidence="15 16">
    <name type="scientific">Atta colombica</name>
    <dbReference type="NCBI Taxonomy" id="520822"/>
    <lineage>
        <taxon>Eukaryota</taxon>
        <taxon>Metazoa</taxon>
        <taxon>Ecdysozoa</taxon>
        <taxon>Arthropoda</taxon>
        <taxon>Hexapoda</taxon>
        <taxon>Insecta</taxon>
        <taxon>Pterygota</taxon>
        <taxon>Neoptera</taxon>
        <taxon>Endopterygota</taxon>
        <taxon>Hymenoptera</taxon>
        <taxon>Apocrita</taxon>
        <taxon>Aculeata</taxon>
        <taxon>Formicoidea</taxon>
        <taxon>Formicidae</taxon>
        <taxon>Myrmicinae</taxon>
        <taxon>Atta</taxon>
    </lineage>
</organism>
<dbReference type="PANTHER" id="PTHR24096:SF422">
    <property type="entry name" value="BCDNA.GH02901"/>
    <property type="match status" value="1"/>
</dbReference>
<comment type="similarity">
    <text evidence="2">Belongs to the ATP-dependent AMP-binding enzyme family.</text>
</comment>
<evidence type="ECO:0000259" key="14">
    <source>
        <dbReference type="Pfam" id="PF13193"/>
    </source>
</evidence>
<dbReference type="InterPro" id="IPR042099">
    <property type="entry name" value="ANL_N_sf"/>
</dbReference>
<dbReference type="InterPro" id="IPR025110">
    <property type="entry name" value="AMP-bd_C"/>
</dbReference>
<keyword evidence="16" id="KW-1185">Reference proteome</keyword>
<dbReference type="Proteomes" id="UP000078540">
    <property type="component" value="Unassembled WGS sequence"/>
</dbReference>
<dbReference type="FunFam" id="3.30.300.30:FF:000007">
    <property type="entry name" value="4-coumarate--CoA ligase 2"/>
    <property type="match status" value="1"/>
</dbReference>
<dbReference type="EMBL" id="KQ976558">
    <property type="protein sequence ID" value="KYM80673.1"/>
    <property type="molecule type" value="Genomic_DNA"/>
</dbReference>
<dbReference type="PROSITE" id="PS00455">
    <property type="entry name" value="AMP_BINDING"/>
    <property type="match status" value="1"/>
</dbReference>
<comment type="catalytic activity">
    <reaction evidence="12">
        <text>firefly D-luciferin + ATP + O2 = firefly oxyluciferin + hnu + AMP + CO2 + diphosphate</text>
        <dbReference type="Rhea" id="RHEA:10732"/>
        <dbReference type="ChEBI" id="CHEBI:15379"/>
        <dbReference type="ChEBI" id="CHEBI:16526"/>
        <dbReference type="ChEBI" id="CHEBI:16792"/>
        <dbReference type="ChEBI" id="CHEBI:30212"/>
        <dbReference type="ChEBI" id="CHEBI:30616"/>
        <dbReference type="ChEBI" id="CHEBI:33019"/>
        <dbReference type="ChEBI" id="CHEBI:58038"/>
        <dbReference type="ChEBI" id="CHEBI:456215"/>
        <dbReference type="EC" id="1.13.12.7"/>
    </reaction>
</comment>
<dbReference type="EC" id="1.13.12.7" evidence="3"/>
<dbReference type="Gene3D" id="3.40.50.12780">
    <property type="entry name" value="N-terminal domain of ligase-like"/>
    <property type="match status" value="1"/>
</dbReference>
<dbReference type="GO" id="GO:0005777">
    <property type="term" value="C:peroxisome"/>
    <property type="evidence" value="ECO:0007669"/>
    <property type="project" value="UniProtKB-SubCell"/>
</dbReference>
<feature type="domain" description="AMP-binding enzyme C-terminal" evidence="14">
    <location>
        <begin position="519"/>
        <end position="595"/>
    </location>
</feature>
<dbReference type="Pfam" id="PF00501">
    <property type="entry name" value="AMP-binding"/>
    <property type="match status" value="1"/>
</dbReference>
<feature type="domain" description="AMP-dependent synthetase/ligase" evidence="13">
    <location>
        <begin position="93"/>
        <end position="468"/>
    </location>
</feature>
<evidence type="ECO:0000256" key="8">
    <source>
        <dbReference type="ARBA" id="ARBA00023033"/>
    </source>
</evidence>
<accession>A0A195B814</accession>
<keyword evidence="15" id="KW-0436">Ligase</keyword>
<dbReference type="CDD" id="cd05911">
    <property type="entry name" value="Firefly_Luc_like"/>
    <property type="match status" value="1"/>
</dbReference>
<evidence type="ECO:0000256" key="6">
    <source>
        <dbReference type="ARBA" id="ARBA00022840"/>
    </source>
</evidence>
<keyword evidence="9" id="KW-0576">Peroxisome</keyword>
<dbReference type="FunFam" id="3.40.50.12780:FF:000003">
    <property type="entry name" value="Long-chain-fatty-acid--CoA ligase FadD"/>
    <property type="match status" value="1"/>
</dbReference>
<evidence type="ECO:0000256" key="2">
    <source>
        <dbReference type="ARBA" id="ARBA00006432"/>
    </source>
</evidence>
<name>A0A195B814_9HYME</name>
<dbReference type="GO" id="GO:0004497">
    <property type="term" value="F:monooxygenase activity"/>
    <property type="evidence" value="ECO:0007669"/>
    <property type="project" value="UniProtKB-KW"/>
</dbReference>
<evidence type="ECO:0000256" key="10">
    <source>
        <dbReference type="ARBA" id="ARBA00023223"/>
    </source>
</evidence>
<dbReference type="InterPro" id="IPR000873">
    <property type="entry name" value="AMP-dep_synth/lig_dom"/>
</dbReference>
<gene>
    <name evidence="15" type="ORF">ALC53_08842</name>
</gene>
<dbReference type="InterPro" id="IPR020845">
    <property type="entry name" value="AMP-binding_CS"/>
</dbReference>
<dbReference type="Gene3D" id="3.30.300.30">
    <property type="match status" value="1"/>
</dbReference>
<evidence type="ECO:0000259" key="13">
    <source>
        <dbReference type="Pfam" id="PF00501"/>
    </source>
</evidence>
<sequence length="602" mass="66878">MVGSQTISLRLKKTRQSTSEIRYVNVSKSRPIDGDRLSRVLDAGIRPLNSMLRRASTSKQTRIVTGSNNEKIIMSSCGDVSYPETLIHEFVWNNSENYPNHIALECGINGKKYTFAQAKDATSYIGRSLRNMGLKTGDVVALVAPNFPDTILSCLGISSGGFIVTTINPMYTAEEMMIQLLRANAKAIITSTSIASTVFAAKRACLSHKTPFIVIDDKIGSMPDGSIPFSDLITRGKSLPPVNLNRTCDDIVALPFSSGTTGLPKGVMLRHRNLVSNIMMVQTSIDVFQFPTSTFQDVIPAVLPFFHIYGMNALMFPRLSFGAKIITIPKFVPETFIDILDKNKVTALFCVPPIILFLTASPLVKKHHFHHVHLILCGAAPLAEMDVNRFYEKYNIDSQICEFRQGYGLTETSPVNFIGTGRKYSSIGQNIASCQVRLVDVMTKKDISTSGQTGELWIKGPHVMKGYLNDEDATKNTLTQDGWLKTGDIAYFDEDFDFYITDRLKELIKVKGFQVPPAELEALLRMHPDVEEAAVIGIPHERYGEVPKAFIVVKENKKPTEDDIKDFIKGKVSEYKQLRGGITFVDNIPKNSSGKILRAKMK</sequence>
<keyword evidence="10" id="KW-0455">Luminescence</keyword>
<keyword evidence="5" id="KW-0547">Nucleotide-binding</keyword>
<evidence type="ECO:0000313" key="15">
    <source>
        <dbReference type="EMBL" id="KYM80673.1"/>
    </source>
</evidence>
<keyword evidence="8" id="KW-0503">Monooxygenase</keyword>
<evidence type="ECO:0000256" key="4">
    <source>
        <dbReference type="ARBA" id="ARBA00019043"/>
    </source>
</evidence>